<feature type="region of interest" description="Disordered" evidence="1">
    <location>
        <begin position="1"/>
        <end position="34"/>
    </location>
</feature>
<evidence type="ECO:0000256" key="1">
    <source>
        <dbReference type="SAM" id="MobiDB-lite"/>
    </source>
</evidence>
<dbReference type="EMBL" id="JAQOWY010000149">
    <property type="protein sequence ID" value="KAK1849216.1"/>
    <property type="molecule type" value="Genomic_DNA"/>
</dbReference>
<sequence>MLTALGTHTSNHGLGLTQQNSCPHRISQPVGVPPNHTQATALDVTCLHVIWPGASASSRGFCPTTSEDAKSPLSSPGAQHFPVVRSVMNLNG</sequence>
<proteinExistence type="predicted"/>
<accession>A0AAD9AJ94</accession>
<feature type="compositionally biased region" description="Polar residues" evidence="1">
    <location>
        <begin position="1"/>
        <end position="22"/>
    </location>
</feature>
<dbReference type="Proteomes" id="UP001243330">
    <property type="component" value="Unassembled WGS sequence"/>
</dbReference>
<organism evidence="2 3">
    <name type="scientific">Colletotrichum chrysophilum</name>
    <dbReference type="NCBI Taxonomy" id="1836956"/>
    <lineage>
        <taxon>Eukaryota</taxon>
        <taxon>Fungi</taxon>
        <taxon>Dikarya</taxon>
        <taxon>Ascomycota</taxon>
        <taxon>Pezizomycotina</taxon>
        <taxon>Sordariomycetes</taxon>
        <taxon>Hypocreomycetidae</taxon>
        <taxon>Glomerellales</taxon>
        <taxon>Glomerellaceae</taxon>
        <taxon>Colletotrichum</taxon>
        <taxon>Colletotrichum gloeosporioides species complex</taxon>
    </lineage>
</organism>
<gene>
    <name evidence="2" type="ORF">CCHR01_08129</name>
</gene>
<evidence type="ECO:0000313" key="3">
    <source>
        <dbReference type="Proteomes" id="UP001243330"/>
    </source>
</evidence>
<protein>
    <submittedName>
        <fullName evidence="2">Uncharacterized protein</fullName>
    </submittedName>
</protein>
<dbReference type="AlphaFoldDB" id="A0AAD9AJ94"/>
<comment type="caution">
    <text evidence="2">The sequence shown here is derived from an EMBL/GenBank/DDBJ whole genome shotgun (WGS) entry which is preliminary data.</text>
</comment>
<keyword evidence="3" id="KW-1185">Reference proteome</keyword>
<evidence type="ECO:0000313" key="2">
    <source>
        <dbReference type="EMBL" id="KAK1849216.1"/>
    </source>
</evidence>
<name>A0AAD9AJ94_9PEZI</name>
<reference evidence="2" key="1">
    <citation type="submission" date="2023-01" db="EMBL/GenBank/DDBJ databases">
        <title>Colletotrichum chrysophilum M932 genome sequence.</title>
        <authorList>
            <person name="Baroncelli R."/>
        </authorList>
    </citation>
    <scope>NUCLEOTIDE SEQUENCE</scope>
    <source>
        <strain evidence="2">M932</strain>
    </source>
</reference>